<evidence type="ECO:0000256" key="4">
    <source>
        <dbReference type="ARBA" id="ARBA00023136"/>
    </source>
</evidence>
<dbReference type="PANTHER" id="PTHR11863">
    <property type="entry name" value="STEROL DESATURASE"/>
    <property type="match status" value="1"/>
</dbReference>
<evidence type="ECO:0000256" key="5">
    <source>
        <dbReference type="SAM" id="Phobius"/>
    </source>
</evidence>
<keyword evidence="8" id="KW-1185">Reference proteome</keyword>
<evidence type="ECO:0000313" key="7">
    <source>
        <dbReference type="EMBL" id="KDO16799.1"/>
    </source>
</evidence>
<feature type="domain" description="Fatty acid hydroxylase" evidence="6">
    <location>
        <begin position="129"/>
        <end position="261"/>
    </location>
</feature>
<feature type="transmembrane region" description="Helical" evidence="5">
    <location>
        <begin position="125"/>
        <end position="143"/>
    </location>
</feature>
<dbReference type="GO" id="GO:0016491">
    <property type="term" value="F:oxidoreductase activity"/>
    <property type="evidence" value="ECO:0007669"/>
    <property type="project" value="InterPro"/>
</dbReference>
<dbReference type="GeneID" id="24139242"/>
<dbReference type="OMA" id="QLYRWIH"/>
<feature type="transmembrane region" description="Helical" evidence="5">
    <location>
        <begin position="37"/>
        <end position="60"/>
    </location>
</feature>
<proteinExistence type="predicted"/>
<dbReference type="RefSeq" id="XP_012212493.1">
    <property type="nucleotide sequence ID" value="XM_012357103.1"/>
</dbReference>
<reference evidence="7 8" key="1">
    <citation type="journal article" date="2013" name="PLoS Genet.">
        <title>Distinctive expansion of potential virulence genes in the genome of the oomycete fish pathogen Saprolegnia parasitica.</title>
        <authorList>
            <person name="Jiang R.H."/>
            <person name="de Bruijn I."/>
            <person name="Haas B.J."/>
            <person name="Belmonte R."/>
            <person name="Lobach L."/>
            <person name="Christie J."/>
            <person name="van den Ackerveken G."/>
            <person name="Bottin A."/>
            <person name="Bulone V."/>
            <person name="Diaz-Moreno S.M."/>
            <person name="Dumas B."/>
            <person name="Fan L."/>
            <person name="Gaulin E."/>
            <person name="Govers F."/>
            <person name="Grenville-Briggs L.J."/>
            <person name="Horner N.R."/>
            <person name="Levin J.Z."/>
            <person name="Mammella M."/>
            <person name="Meijer H.J."/>
            <person name="Morris P."/>
            <person name="Nusbaum C."/>
            <person name="Oome S."/>
            <person name="Phillips A.J."/>
            <person name="van Rooyen D."/>
            <person name="Rzeszutek E."/>
            <person name="Saraiva M."/>
            <person name="Secombes C.J."/>
            <person name="Seidl M.F."/>
            <person name="Snel B."/>
            <person name="Stassen J.H."/>
            <person name="Sykes S."/>
            <person name="Tripathy S."/>
            <person name="van den Berg H."/>
            <person name="Vega-Arreguin J.C."/>
            <person name="Wawra S."/>
            <person name="Young S.K."/>
            <person name="Zeng Q."/>
            <person name="Dieguez-Uribeondo J."/>
            <person name="Russ C."/>
            <person name="Tyler B.M."/>
            <person name="van West P."/>
        </authorList>
    </citation>
    <scope>NUCLEOTIDE SEQUENCE [LARGE SCALE GENOMIC DNA]</scope>
    <source>
        <strain evidence="7 8">CBS 223.65</strain>
    </source>
</reference>
<dbReference type="GO" id="GO:0016020">
    <property type="term" value="C:membrane"/>
    <property type="evidence" value="ECO:0007669"/>
    <property type="project" value="UniProtKB-SubCell"/>
</dbReference>
<evidence type="ECO:0000313" key="8">
    <source>
        <dbReference type="Proteomes" id="UP000030745"/>
    </source>
</evidence>
<dbReference type="EMBL" id="KK583920">
    <property type="protein sequence ID" value="KDO16799.1"/>
    <property type="molecule type" value="Genomic_DNA"/>
</dbReference>
<evidence type="ECO:0000256" key="2">
    <source>
        <dbReference type="ARBA" id="ARBA00022692"/>
    </source>
</evidence>
<sequence length="296" mass="34134">MTTATTMALDWIERYDNLDLLEPYWAALQARCSDFTIYFWCTLTLSTLALFGGSLVYALMDATPALRKYKIQPTKPPTIALYLRCLKLAVGNHLLIHMGLLWVNLPLMQWLGISVSSPLPKPSTIALQFVVCMLMEDFCFYWCHRFLHWKRIYKHVHKVHHEYRAPFGLTAVYTHPLEEILTTGATMAGPLLVCRHMLPIWIWTTYRLLETIDSHSGFEFPLAPGHLIPILSGTLRHDYHHEKFDCNFGSMFSFWDWVCGTDAAFREVQRAKAAKGEPCWLDVFDYLTPGVKTKTV</sequence>
<dbReference type="Pfam" id="PF04116">
    <property type="entry name" value="FA_hydroxylase"/>
    <property type="match status" value="1"/>
</dbReference>
<dbReference type="Proteomes" id="UP000030745">
    <property type="component" value="Unassembled WGS sequence"/>
</dbReference>
<evidence type="ECO:0000256" key="1">
    <source>
        <dbReference type="ARBA" id="ARBA00004370"/>
    </source>
</evidence>
<dbReference type="AlphaFoldDB" id="A0A067BEJ9"/>
<evidence type="ECO:0000259" key="6">
    <source>
        <dbReference type="Pfam" id="PF04116"/>
    </source>
</evidence>
<keyword evidence="4 5" id="KW-0472">Membrane</keyword>
<gene>
    <name evidence="7" type="ORF">SPRG_17712</name>
</gene>
<accession>A0A067BEJ9</accession>
<feature type="transmembrane region" description="Helical" evidence="5">
    <location>
        <begin position="81"/>
        <end position="105"/>
    </location>
</feature>
<comment type="subcellular location">
    <subcellularLocation>
        <location evidence="1">Membrane</location>
    </subcellularLocation>
</comment>
<protein>
    <recommendedName>
        <fullName evidence="6">Fatty acid hydroxylase domain-containing protein</fullName>
    </recommendedName>
</protein>
<dbReference type="GO" id="GO:0005506">
    <property type="term" value="F:iron ion binding"/>
    <property type="evidence" value="ECO:0007669"/>
    <property type="project" value="InterPro"/>
</dbReference>
<evidence type="ECO:0000256" key="3">
    <source>
        <dbReference type="ARBA" id="ARBA00022989"/>
    </source>
</evidence>
<dbReference type="STRING" id="695850.A0A067BEJ9"/>
<dbReference type="OrthoDB" id="1658724at2759"/>
<name>A0A067BEJ9_SAPPC</name>
<dbReference type="InterPro" id="IPR006694">
    <property type="entry name" value="Fatty_acid_hydroxylase"/>
</dbReference>
<keyword evidence="2 5" id="KW-0812">Transmembrane</keyword>
<dbReference type="VEuPathDB" id="FungiDB:SPRG_17712"/>
<dbReference type="KEGG" id="spar:SPRG_17712"/>
<dbReference type="InterPro" id="IPR050307">
    <property type="entry name" value="Sterol_Desaturase_Related"/>
</dbReference>
<keyword evidence="3 5" id="KW-1133">Transmembrane helix</keyword>
<organism evidence="7 8">
    <name type="scientific">Saprolegnia parasitica (strain CBS 223.65)</name>
    <dbReference type="NCBI Taxonomy" id="695850"/>
    <lineage>
        <taxon>Eukaryota</taxon>
        <taxon>Sar</taxon>
        <taxon>Stramenopiles</taxon>
        <taxon>Oomycota</taxon>
        <taxon>Saprolegniomycetes</taxon>
        <taxon>Saprolegniales</taxon>
        <taxon>Saprolegniaceae</taxon>
        <taxon>Saprolegnia</taxon>
    </lineage>
</organism>
<dbReference type="GO" id="GO:0008610">
    <property type="term" value="P:lipid biosynthetic process"/>
    <property type="evidence" value="ECO:0007669"/>
    <property type="project" value="InterPro"/>
</dbReference>